<dbReference type="RefSeq" id="XP_019039104.1">
    <property type="nucleotide sequence ID" value="XM_019185619.1"/>
</dbReference>
<feature type="compositionally biased region" description="Basic and acidic residues" evidence="1">
    <location>
        <begin position="228"/>
        <end position="238"/>
    </location>
</feature>
<dbReference type="OrthoDB" id="5431245at2759"/>
<feature type="compositionally biased region" description="Polar residues" evidence="1">
    <location>
        <begin position="52"/>
        <end position="63"/>
    </location>
</feature>
<dbReference type="InterPro" id="IPR037738">
    <property type="entry name" value="Ecm13-like"/>
</dbReference>
<dbReference type="AlphaFoldDB" id="A0A1E3P4Y0"/>
<dbReference type="PANTHER" id="PTHR36826:SF1">
    <property type="entry name" value="PROTEIN ECM13"/>
    <property type="match status" value="1"/>
</dbReference>
<dbReference type="PANTHER" id="PTHR36826">
    <property type="entry name" value="PROTEIN ECM13"/>
    <property type="match status" value="1"/>
</dbReference>
<reference evidence="2 3" key="1">
    <citation type="journal article" date="2016" name="Proc. Natl. Acad. Sci. U.S.A.">
        <title>Comparative genomics of biotechnologically important yeasts.</title>
        <authorList>
            <person name="Riley R."/>
            <person name="Haridas S."/>
            <person name="Wolfe K.H."/>
            <person name="Lopes M.R."/>
            <person name="Hittinger C.T."/>
            <person name="Goeker M."/>
            <person name="Salamov A.A."/>
            <person name="Wisecaver J.H."/>
            <person name="Long T.M."/>
            <person name="Calvey C.H."/>
            <person name="Aerts A.L."/>
            <person name="Barry K.W."/>
            <person name="Choi C."/>
            <person name="Clum A."/>
            <person name="Coughlan A.Y."/>
            <person name="Deshpande S."/>
            <person name="Douglass A.P."/>
            <person name="Hanson S.J."/>
            <person name="Klenk H.-P."/>
            <person name="LaButti K.M."/>
            <person name="Lapidus A."/>
            <person name="Lindquist E.A."/>
            <person name="Lipzen A.M."/>
            <person name="Meier-Kolthoff J.P."/>
            <person name="Ohm R.A."/>
            <person name="Otillar R.P."/>
            <person name="Pangilinan J.L."/>
            <person name="Peng Y."/>
            <person name="Rokas A."/>
            <person name="Rosa C.A."/>
            <person name="Scheuner C."/>
            <person name="Sibirny A.A."/>
            <person name="Slot J.C."/>
            <person name="Stielow J.B."/>
            <person name="Sun H."/>
            <person name="Kurtzman C.P."/>
            <person name="Blackwell M."/>
            <person name="Grigoriev I.V."/>
            <person name="Jeffries T.W."/>
        </authorList>
    </citation>
    <scope>NUCLEOTIDE SEQUENCE [LARGE SCALE GENOMIC DNA]</scope>
    <source>
        <strain evidence="3">ATCC 58044 / CBS 1984 / NCYC 433 / NRRL Y-366-8</strain>
    </source>
</reference>
<sequence length="261" mass="30221">MSIAETYLLASKARAKLTKEAAKGDHDLRVLVSHANLLDNLMESIHNHKFPKQQQQPSSILHKTTTPSNLHHTTTVTFVDEDELDDEFSSDDDVVEDDDEINYTINYDSDSDSDSEDDEDYEDYEFESEEEDEEEDITDVKDEDPWRIRFSYHNENDSSLNFRQLPTIDELTEQELQTLEENESESESEGEPEEADIVDIIYSNQPPQLSYSTTDESESESEEEELHNEEHHDHKYQDQDGIFQKQLQHELNINTTAIVAA</sequence>
<name>A0A1E3P4Y0_WICAA</name>
<dbReference type="Proteomes" id="UP000094112">
    <property type="component" value="Unassembled WGS sequence"/>
</dbReference>
<organism evidence="2 3">
    <name type="scientific">Wickerhamomyces anomalus (strain ATCC 58044 / CBS 1984 / NCYC 433 / NRRL Y-366-8)</name>
    <name type="common">Yeast</name>
    <name type="synonym">Hansenula anomala</name>
    <dbReference type="NCBI Taxonomy" id="683960"/>
    <lineage>
        <taxon>Eukaryota</taxon>
        <taxon>Fungi</taxon>
        <taxon>Dikarya</taxon>
        <taxon>Ascomycota</taxon>
        <taxon>Saccharomycotina</taxon>
        <taxon>Saccharomycetes</taxon>
        <taxon>Phaffomycetales</taxon>
        <taxon>Wickerhamomycetaceae</taxon>
        <taxon>Wickerhamomyces</taxon>
    </lineage>
</organism>
<feature type="compositionally biased region" description="Acidic residues" evidence="1">
    <location>
        <begin position="109"/>
        <end position="137"/>
    </location>
</feature>
<dbReference type="GeneID" id="30202865"/>
<dbReference type="EMBL" id="KV454210">
    <property type="protein sequence ID" value="ODQ59897.1"/>
    <property type="molecule type" value="Genomic_DNA"/>
</dbReference>
<feature type="compositionally biased region" description="Acidic residues" evidence="1">
    <location>
        <begin position="215"/>
        <end position="227"/>
    </location>
</feature>
<keyword evidence="3" id="KW-1185">Reference proteome</keyword>
<protein>
    <submittedName>
        <fullName evidence="2">Uncharacterized protein</fullName>
    </submittedName>
</protein>
<feature type="region of interest" description="Disordered" evidence="1">
    <location>
        <begin position="49"/>
        <end position="68"/>
    </location>
</feature>
<evidence type="ECO:0000313" key="3">
    <source>
        <dbReference type="Proteomes" id="UP000094112"/>
    </source>
</evidence>
<evidence type="ECO:0000256" key="1">
    <source>
        <dbReference type="SAM" id="MobiDB-lite"/>
    </source>
</evidence>
<feature type="compositionally biased region" description="Polar residues" evidence="1">
    <location>
        <begin position="202"/>
        <end position="214"/>
    </location>
</feature>
<feature type="compositionally biased region" description="Acidic residues" evidence="1">
    <location>
        <begin position="176"/>
        <end position="197"/>
    </location>
</feature>
<feature type="region of interest" description="Disordered" evidence="1">
    <location>
        <begin position="103"/>
        <end position="143"/>
    </location>
</feature>
<dbReference type="STRING" id="683960.A0A1E3P4Y0"/>
<evidence type="ECO:0000313" key="2">
    <source>
        <dbReference type="EMBL" id="ODQ59897.1"/>
    </source>
</evidence>
<feature type="region of interest" description="Disordered" evidence="1">
    <location>
        <begin position="176"/>
        <end position="241"/>
    </location>
</feature>
<accession>A0A1E3P4Y0</accession>
<gene>
    <name evidence="2" type="ORF">WICANDRAFT_83919</name>
</gene>
<proteinExistence type="predicted"/>